<dbReference type="GO" id="GO:0004022">
    <property type="term" value="F:alcohol dehydrogenase (NAD+) activity"/>
    <property type="evidence" value="ECO:0007669"/>
    <property type="project" value="UniProtKB-EC"/>
</dbReference>
<dbReference type="InterPro" id="IPR002328">
    <property type="entry name" value="ADH_Zn_CS"/>
</dbReference>
<protein>
    <recommendedName>
        <fullName evidence="3">alcohol dehydrogenase</fullName>
        <ecNumber evidence="3">1.1.1.1</ecNumber>
    </recommendedName>
</protein>
<evidence type="ECO:0000313" key="11">
    <source>
        <dbReference type="EMBL" id="SDG89028.1"/>
    </source>
</evidence>
<evidence type="ECO:0000259" key="10">
    <source>
        <dbReference type="SMART" id="SM00829"/>
    </source>
</evidence>
<comment type="cofactor">
    <cofactor evidence="1 9">
        <name>Zn(2+)</name>
        <dbReference type="ChEBI" id="CHEBI:29105"/>
    </cofactor>
</comment>
<dbReference type="PANTHER" id="PTHR42940:SF8">
    <property type="entry name" value="VACUOLAR PROTEIN SORTING-ASSOCIATED PROTEIN 11"/>
    <property type="match status" value="1"/>
</dbReference>
<dbReference type="EMBL" id="FNBE01000016">
    <property type="protein sequence ID" value="SDG89028.1"/>
    <property type="molecule type" value="Genomic_DNA"/>
</dbReference>
<comment type="similarity">
    <text evidence="2 9">Belongs to the zinc-containing alcohol dehydrogenase family.</text>
</comment>
<dbReference type="Pfam" id="PF00107">
    <property type="entry name" value="ADH_zinc_N"/>
    <property type="match status" value="1"/>
</dbReference>
<evidence type="ECO:0000256" key="6">
    <source>
        <dbReference type="ARBA" id="ARBA00023002"/>
    </source>
</evidence>
<dbReference type="InterPro" id="IPR011032">
    <property type="entry name" value="GroES-like_sf"/>
</dbReference>
<dbReference type="Gene3D" id="3.40.50.720">
    <property type="entry name" value="NAD(P)-binding Rossmann-like Domain"/>
    <property type="match status" value="1"/>
</dbReference>
<feature type="domain" description="Enoyl reductase (ER)" evidence="10">
    <location>
        <begin position="11"/>
        <end position="342"/>
    </location>
</feature>
<dbReference type="AlphaFoldDB" id="A0A1G7XXZ3"/>
<dbReference type="STRING" id="366584.SAMN05216377_116126"/>
<dbReference type="Proteomes" id="UP000198967">
    <property type="component" value="Unassembled WGS sequence"/>
</dbReference>
<keyword evidence="4 9" id="KW-0479">Metal-binding</keyword>
<evidence type="ECO:0000256" key="9">
    <source>
        <dbReference type="RuleBase" id="RU361277"/>
    </source>
</evidence>
<organism evidence="11 12">
    <name type="scientific">Pseudonocardia oroxyli</name>
    <dbReference type="NCBI Taxonomy" id="366584"/>
    <lineage>
        <taxon>Bacteria</taxon>
        <taxon>Bacillati</taxon>
        <taxon>Actinomycetota</taxon>
        <taxon>Actinomycetes</taxon>
        <taxon>Pseudonocardiales</taxon>
        <taxon>Pseudonocardiaceae</taxon>
        <taxon>Pseudonocardia</taxon>
    </lineage>
</organism>
<keyword evidence="12" id="KW-1185">Reference proteome</keyword>
<dbReference type="SMART" id="SM00829">
    <property type="entry name" value="PKS_ER"/>
    <property type="match status" value="1"/>
</dbReference>
<dbReference type="InterPro" id="IPR013149">
    <property type="entry name" value="ADH-like_C"/>
</dbReference>
<keyword evidence="6" id="KW-0560">Oxidoreductase</keyword>
<dbReference type="GO" id="GO:0008270">
    <property type="term" value="F:zinc ion binding"/>
    <property type="evidence" value="ECO:0007669"/>
    <property type="project" value="InterPro"/>
</dbReference>
<evidence type="ECO:0000256" key="7">
    <source>
        <dbReference type="ARBA" id="ARBA00049164"/>
    </source>
</evidence>
<dbReference type="RefSeq" id="WP_245707706.1">
    <property type="nucleotide sequence ID" value="NZ_FNBE01000016.1"/>
</dbReference>
<comment type="catalytic activity">
    <reaction evidence="8">
        <text>a primary alcohol + NAD(+) = an aldehyde + NADH + H(+)</text>
        <dbReference type="Rhea" id="RHEA:10736"/>
        <dbReference type="ChEBI" id="CHEBI:15378"/>
        <dbReference type="ChEBI" id="CHEBI:15734"/>
        <dbReference type="ChEBI" id="CHEBI:17478"/>
        <dbReference type="ChEBI" id="CHEBI:57540"/>
        <dbReference type="ChEBI" id="CHEBI:57945"/>
        <dbReference type="EC" id="1.1.1.1"/>
    </reaction>
</comment>
<dbReference type="EC" id="1.1.1.1" evidence="3"/>
<dbReference type="Gene3D" id="3.90.180.10">
    <property type="entry name" value="Medium-chain alcohol dehydrogenases, catalytic domain"/>
    <property type="match status" value="1"/>
</dbReference>
<evidence type="ECO:0000256" key="4">
    <source>
        <dbReference type="ARBA" id="ARBA00022723"/>
    </source>
</evidence>
<reference evidence="11 12" key="1">
    <citation type="submission" date="2016-10" db="EMBL/GenBank/DDBJ databases">
        <authorList>
            <person name="de Groot N.N."/>
        </authorList>
    </citation>
    <scope>NUCLEOTIDE SEQUENCE [LARGE SCALE GENOMIC DNA]</scope>
    <source>
        <strain evidence="11 12">CGMCC 4.3143</strain>
    </source>
</reference>
<evidence type="ECO:0000256" key="5">
    <source>
        <dbReference type="ARBA" id="ARBA00022833"/>
    </source>
</evidence>
<comment type="catalytic activity">
    <reaction evidence="7">
        <text>a secondary alcohol + NAD(+) = a ketone + NADH + H(+)</text>
        <dbReference type="Rhea" id="RHEA:10740"/>
        <dbReference type="ChEBI" id="CHEBI:15378"/>
        <dbReference type="ChEBI" id="CHEBI:17087"/>
        <dbReference type="ChEBI" id="CHEBI:35681"/>
        <dbReference type="ChEBI" id="CHEBI:57540"/>
        <dbReference type="ChEBI" id="CHEBI:57945"/>
        <dbReference type="EC" id="1.1.1.1"/>
    </reaction>
</comment>
<evidence type="ECO:0000256" key="3">
    <source>
        <dbReference type="ARBA" id="ARBA00013190"/>
    </source>
</evidence>
<proteinExistence type="inferred from homology"/>
<sequence>MTEPTMRAMRRTAAGAELVEIPVRAPGTGQVRLAVLAAGVCHSDLHVVDAPVAWELPFTLGHEVCGRVVETGPGVDPALLGRQVVVYAPYGCGDCARCRDGAANYCDHRRTLPAAGVGLGIDGGMADEVVVDAWRLVSAERLDPAFAAALTDAGLTSFHAVSGSLDRLDRPDALAVVIGVGGLGHLAVGILRRLTEAQVIGVDSRPEAVALARECGATAAVAPEDAADAVATMSKGRGADLVIDCVGAQATEELAASVLRPAGDLVIVGSGGGALPLSKPGPLPSGARVRLPFWGTRPELVALVDLARTGGLRTRVTEFGLDEAPSVFDDLRRGRITGRAVLVPPATKS</sequence>
<dbReference type="InterPro" id="IPR036291">
    <property type="entry name" value="NAD(P)-bd_dom_sf"/>
</dbReference>
<dbReference type="PANTHER" id="PTHR42940">
    <property type="entry name" value="ALCOHOL DEHYDROGENASE 1-RELATED"/>
    <property type="match status" value="1"/>
</dbReference>
<accession>A0A1G7XXZ3</accession>
<dbReference type="Pfam" id="PF08240">
    <property type="entry name" value="ADH_N"/>
    <property type="match status" value="1"/>
</dbReference>
<evidence type="ECO:0000256" key="1">
    <source>
        <dbReference type="ARBA" id="ARBA00001947"/>
    </source>
</evidence>
<keyword evidence="5 9" id="KW-0862">Zinc</keyword>
<dbReference type="SUPFAM" id="SSF50129">
    <property type="entry name" value="GroES-like"/>
    <property type="match status" value="1"/>
</dbReference>
<evidence type="ECO:0000313" key="12">
    <source>
        <dbReference type="Proteomes" id="UP000198967"/>
    </source>
</evidence>
<dbReference type="PROSITE" id="PS00059">
    <property type="entry name" value="ADH_ZINC"/>
    <property type="match status" value="1"/>
</dbReference>
<evidence type="ECO:0000256" key="2">
    <source>
        <dbReference type="ARBA" id="ARBA00008072"/>
    </source>
</evidence>
<dbReference type="SUPFAM" id="SSF51735">
    <property type="entry name" value="NAD(P)-binding Rossmann-fold domains"/>
    <property type="match status" value="1"/>
</dbReference>
<gene>
    <name evidence="11" type="ORF">SAMN05216377_116126</name>
</gene>
<dbReference type="InterPro" id="IPR013154">
    <property type="entry name" value="ADH-like_N"/>
</dbReference>
<evidence type="ECO:0000256" key="8">
    <source>
        <dbReference type="ARBA" id="ARBA00049243"/>
    </source>
</evidence>
<dbReference type="InterPro" id="IPR020843">
    <property type="entry name" value="ER"/>
</dbReference>
<name>A0A1G7XXZ3_PSEOR</name>